<evidence type="ECO:0000259" key="1">
    <source>
        <dbReference type="Pfam" id="PF14397"/>
    </source>
</evidence>
<accession>A0A292ZHX5</accession>
<evidence type="ECO:0000313" key="4">
    <source>
        <dbReference type="Proteomes" id="UP000221538"/>
    </source>
</evidence>
<dbReference type="Proteomes" id="UP000221538">
    <property type="component" value="Unassembled WGS sequence"/>
</dbReference>
<dbReference type="SUPFAM" id="SSF56059">
    <property type="entry name" value="Glutathione synthetase ATP-binding domain-like"/>
    <property type="match status" value="1"/>
</dbReference>
<gene>
    <name evidence="3" type="ORF">H5V43_00145</name>
    <name evidence="2" type="ORF">SFOMI_3249</name>
</gene>
<dbReference type="RefSeq" id="WP_025548773.1">
    <property type="nucleotide sequence ID" value="NZ_BATN01000027.1"/>
</dbReference>
<reference evidence="2" key="3">
    <citation type="submission" date="2017-10" db="EMBL/GenBank/DDBJ databases">
        <title>Bioaugmenting a lab-scale membrane bioreactor with Sphingobium fuliginis OMI to degrade 4-tert-butylphenol.</title>
        <authorList>
            <person name="Takada K."/>
            <person name="Shiba T."/>
            <person name="Soda S."/>
            <person name="Inoue D."/>
            <person name="Miyake M."/>
            <person name="Eguchi M."/>
            <person name="Ike M."/>
        </authorList>
    </citation>
    <scope>NUCLEOTIDE SEQUENCE</scope>
    <source>
        <strain evidence="2">OMI</strain>
    </source>
</reference>
<dbReference type="Pfam" id="PF14397">
    <property type="entry name" value="ATPgrasp_ST"/>
    <property type="match status" value="1"/>
</dbReference>
<reference evidence="2 4" key="2">
    <citation type="journal article" date="2013" name="Environ. Sci. Technol.">
        <title>The 4-tert-butylphenol-utilizing bacterium Sphingobium fuliginis OMI can degrade bisphenols via phenolic ring hydroxylation and meta-cleavage pathway.</title>
        <authorList>
            <person name="Ogata Y."/>
            <person name="Goda S."/>
            <person name="Toyama T."/>
            <person name="Sei K."/>
            <person name="Ike M."/>
        </authorList>
    </citation>
    <scope>NUCLEOTIDE SEQUENCE [LARGE SCALE GENOMIC DNA]</scope>
    <source>
        <strain evidence="2 4">OMI</strain>
    </source>
</reference>
<organism evidence="2 4">
    <name type="scientific">Sphingobium fuliginis (strain ATCC 27551)</name>
    <dbReference type="NCBI Taxonomy" id="336203"/>
    <lineage>
        <taxon>Bacteria</taxon>
        <taxon>Pseudomonadati</taxon>
        <taxon>Pseudomonadota</taxon>
        <taxon>Alphaproteobacteria</taxon>
        <taxon>Sphingomonadales</taxon>
        <taxon>Sphingomonadaceae</taxon>
        <taxon>Sphingobium</taxon>
    </lineage>
</organism>
<reference evidence="2" key="4">
    <citation type="submission" date="2017-10" db="EMBL/GenBank/DDBJ databases">
        <authorList>
            <person name="Banno H."/>
            <person name="Chua N.-H."/>
        </authorList>
    </citation>
    <scope>NUCLEOTIDE SEQUENCE</scope>
    <source>
        <strain evidence="2">OMI</strain>
    </source>
</reference>
<proteinExistence type="predicted"/>
<evidence type="ECO:0000313" key="3">
    <source>
        <dbReference type="EMBL" id="QOT71644.1"/>
    </source>
</evidence>
<dbReference type="EMBL" id="CP060035">
    <property type="protein sequence ID" value="QOT71644.1"/>
    <property type="molecule type" value="Genomic_DNA"/>
</dbReference>
<dbReference type="InterPro" id="IPR039523">
    <property type="entry name" value="RimK-rel_E_lig_ATP-grasp"/>
</dbReference>
<sequence length="361" mass="39383">MFTLRALPAGPGDNELMAAYHRGLRSHWSLSRRVLARLLAEAGQGGWSRAERAMLSEAARAQGLSMRDRKGLHRLLNPGAFPLAANPLKNKRLFARLVREAGLPAPDSHDPEREALAQWLGRHHDIIAKPSYTSRGRGVERFVRDGDRWRGGHGRLSETALLARLHRQWARGGVIQQRLATHPALEPVSPGALPTLRVVTVLDERGAPEACALALRLSAGEGRPVDNFNAGNLVLAVDDAGRCGAAWRGGMGRVRPGRHPATGARLEGMMLPDRDAAEALALAAHRRFSEGFAVIGWDIGLTAQGPALIEGNWNPGTDIVQLVSGRGVGTGRMGALYRHHLDRLPDRRWRTARAIETEARR</sequence>
<protein>
    <recommendedName>
        <fullName evidence="1">Alpha-L-glutamate ligase-related protein ATP-grasp domain-containing protein</fullName>
    </recommendedName>
</protein>
<name>A0A292ZHX5_SPHSA</name>
<evidence type="ECO:0000313" key="2">
    <source>
        <dbReference type="EMBL" id="GAY22688.1"/>
    </source>
</evidence>
<reference evidence="3" key="6">
    <citation type="journal article" date="2021" name="Microbiol. Resour. Announc.">
        <title>Complete Genome Sequence of Sphingobium barthaii KK22, a High-Molecular-Weight Polycyclic Aromatic Hydrocarbon-Degrading Soil Bacterium.</title>
        <authorList>
            <person name="Mori J.F."/>
            <person name="Kanaly R.A."/>
        </authorList>
    </citation>
    <scope>NUCLEOTIDE SEQUENCE</scope>
    <source>
        <strain evidence="3">KK22</strain>
    </source>
</reference>
<feature type="domain" description="Alpha-L-glutamate ligase-related protein ATP-grasp" evidence="1">
    <location>
        <begin position="85"/>
        <end position="328"/>
    </location>
</feature>
<dbReference type="AlphaFoldDB" id="A0A292ZHX5"/>
<evidence type="ECO:0000313" key="5">
    <source>
        <dbReference type="Proteomes" id="UP000593663"/>
    </source>
</evidence>
<dbReference type="Proteomes" id="UP000593663">
    <property type="component" value="Chromosome 1"/>
</dbReference>
<reference evidence="2 4" key="1">
    <citation type="journal article" date="2013" name="Biodegradation">
        <title>Occurrence of 4-tert-butylphenol (4-t-BP) biodegradation in an aquatic sample caused by the presence of Spirodela polyrrhiza and isolation of a 4-t-BP-utilizing bacterium.</title>
        <authorList>
            <person name="Ogata Y."/>
            <person name="Toyama T."/>
            <person name="Yu N."/>
            <person name="Wang X."/>
            <person name="Sei K."/>
            <person name="Ike M."/>
        </authorList>
    </citation>
    <scope>NUCLEOTIDE SEQUENCE [LARGE SCALE GENOMIC DNA]</scope>
    <source>
        <strain evidence="2 4">OMI</strain>
    </source>
</reference>
<dbReference type="KEGG" id="sbar:H5V43_00145"/>
<reference evidence="5" key="5">
    <citation type="submission" date="2020-08" db="EMBL/GenBank/DDBJ databases">
        <title>Complete genome sequence of Sphingobium barthaii strain KK22, a high-molecular-weight polycyclic aromatic hydrocarbon-degrading soil bacterium.</title>
        <authorList>
            <person name="Mori J.F."/>
            <person name="Kanaly R.A."/>
        </authorList>
    </citation>
    <scope>NUCLEOTIDE SEQUENCE [LARGE SCALE GENOMIC DNA]</scope>
    <source>
        <strain evidence="5">KK22</strain>
    </source>
</reference>
<dbReference type="EMBL" id="BEWI01000032">
    <property type="protein sequence ID" value="GAY22688.1"/>
    <property type="molecule type" value="Genomic_DNA"/>
</dbReference>